<organism evidence="2 3">
    <name type="scientific">Coccidioides immitis (strain RS)</name>
    <name type="common">Valley fever fungus</name>
    <dbReference type="NCBI Taxonomy" id="246410"/>
    <lineage>
        <taxon>Eukaryota</taxon>
        <taxon>Fungi</taxon>
        <taxon>Dikarya</taxon>
        <taxon>Ascomycota</taxon>
        <taxon>Pezizomycotina</taxon>
        <taxon>Eurotiomycetes</taxon>
        <taxon>Eurotiomycetidae</taxon>
        <taxon>Onygenales</taxon>
        <taxon>Onygenaceae</taxon>
        <taxon>Coccidioides</taxon>
    </lineage>
</organism>
<dbReference type="GeneID" id="4560528"/>
<dbReference type="AlphaFoldDB" id="J3K5D2"/>
<dbReference type="Pfam" id="PF00249">
    <property type="entry name" value="Myb_DNA-binding"/>
    <property type="match status" value="1"/>
</dbReference>
<evidence type="ECO:0000313" key="2">
    <source>
        <dbReference type="EMBL" id="EAS29628.3"/>
    </source>
</evidence>
<evidence type="ECO:0000259" key="1">
    <source>
        <dbReference type="PROSITE" id="PS50090"/>
    </source>
</evidence>
<feature type="domain" description="Myb-like" evidence="1">
    <location>
        <begin position="174"/>
        <end position="218"/>
    </location>
</feature>
<dbReference type="InParanoid" id="J3K5D2"/>
<dbReference type="Gene3D" id="1.10.10.60">
    <property type="entry name" value="Homeodomain-like"/>
    <property type="match status" value="1"/>
</dbReference>
<dbReference type="VEuPathDB" id="FungiDB:CIMG_08374"/>
<dbReference type="InterPro" id="IPR001005">
    <property type="entry name" value="SANT/Myb"/>
</dbReference>
<dbReference type="RefSeq" id="XP_001241211.2">
    <property type="nucleotide sequence ID" value="XM_001241210.2"/>
</dbReference>
<evidence type="ECO:0000313" key="3">
    <source>
        <dbReference type="Proteomes" id="UP000001261"/>
    </source>
</evidence>
<dbReference type="SMART" id="SM00717">
    <property type="entry name" value="SANT"/>
    <property type="match status" value="1"/>
</dbReference>
<dbReference type="CDD" id="cd00167">
    <property type="entry name" value="SANT"/>
    <property type="match status" value="1"/>
</dbReference>
<proteinExistence type="predicted"/>
<sequence>MSLLTCQESRSYCHHIVKAGDELNFYQCFENLNCMLATIKSATEELEIMMEMQDPNEWPTYLSMCLPTVLLAPPTPSTIETLDNILEVLPHPTATESQVGVDQMQQETFWVRDRIPTCCMVEENQVLSEPKRMNGNQHEPITRVFKYWVDEENKALLEYGKLHKSKSVVWKGKSWTAEENKKLLELREAYPDKDWCDILEHFHIQSLSACKVHYEWIIKRR</sequence>
<dbReference type="KEGG" id="cim:CIMG_08374"/>
<dbReference type="InterPro" id="IPR009057">
    <property type="entry name" value="Homeodomain-like_sf"/>
</dbReference>
<name>J3K5D2_COCIM</name>
<accession>J3K5D2</accession>
<reference evidence="3" key="1">
    <citation type="journal article" date="2009" name="Genome Res.">
        <title>Comparative genomic analyses of the human fungal pathogens Coccidioides and their relatives.</title>
        <authorList>
            <person name="Sharpton T.J."/>
            <person name="Stajich J.E."/>
            <person name="Rounsley S.D."/>
            <person name="Gardner M.J."/>
            <person name="Wortman J.R."/>
            <person name="Jordar V.S."/>
            <person name="Maiti R."/>
            <person name="Kodira C.D."/>
            <person name="Neafsey D.E."/>
            <person name="Zeng Q."/>
            <person name="Hung C.-Y."/>
            <person name="McMahan C."/>
            <person name="Muszewska A."/>
            <person name="Grynberg M."/>
            <person name="Mandel M.A."/>
            <person name="Kellner E.M."/>
            <person name="Barker B.M."/>
            <person name="Galgiani J.N."/>
            <person name="Orbach M.J."/>
            <person name="Kirkland T.N."/>
            <person name="Cole G.T."/>
            <person name="Henn M.R."/>
            <person name="Birren B.W."/>
            <person name="Taylor J.W."/>
        </authorList>
    </citation>
    <scope>NUCLEOTIDE SEQUENCE [LARGE SCALE GENOMIC DNA]</scope>
    <source>
        <strain evidence="3">RS</strain>
    </source>
</reference>
<dbReference type="PROSITE" id="PS50090">
    <property type="entry name" value="MYB_LIKE"/>
    <property type="match status" value="1"/>
</dbReference>
<keyword evidence="3" id="KW-1185">Reference proteome</keyword>
<dbReference type="SUPFAM" id="SSF46689">
    <property type="entry name" value="Homeodomain-like"/>
    <property type="match status" value="1"/>
</dbReference>
<dbReference type="EMBL" id="GG704913">
    <property type="protein sequence ID" value="EAS29628.3"/>
    <property type="molecule type" value="Genomic_DNA"/>
</dbReference>
<dbReference type="Proteomes" id="UP000001261">
    <property type="component" value="Unassembled WGS sequence"/>
</dbReference>
<gene>
    <name evidence="2" type="ORF">CIMG_08374</name>
</gene>
<protein>
    <recommendedName>
        <fullName evidence="1">Myb-like domain-containing protein</fullName>
    </recommendedName>
</protein>
<reference evidence="3" key="2">
    <citation type="journal article" date="2010" name="Genome Res.">
        <title>Population genomic sequencing of Coccidioides fungi reveals recent hybridization and transposon control.</title>
        <authorList>
            <person name="Neafsey D.E."/>
            <person name="Barker B.M."/>
            <person name="Sharpton T.J."/>
            <person name="Stajich J.E."/>
            <person name="Park D.J."/>
            <person name="Whiston E."/>
            <person name="Hung C.-Y."/>
            <person name="McMahan C."/>
            <person name="White J."/>
            <person name="Sykes S."/>
            <person name="Heiman D."/>
            <person name="Young S."/>
            <person name="Zeng Q."/>
            <person name="Abouelleil A."/>
            <person name="Aftuck L."/>
            <person name="Bessette D."/>
            <person name="Brown A."/>
            <person name="FitzGerald M."/>
            <person name="Lui A."/>
            <person name="Macdonald J.P."/>
            <person name="Priest M."/>
            <person name="Orbach M.J."/>
            <person name="Galgiani J.N."/>
            <person name="Kirkland T.N."/>
            <person name="Cole G.T."/>
            <person name="Birren B.W."/>
            <person name="Henn M.R."/>
            <person name="Taylor J.W."/>
            <person name="Rounsley S.D."/>
        </authorList>
    </citation>
    <scope>GENOME REANNOTATION</scope>
    <source>
        <strain evidence="3">RS</strain>
    </source>
</reference>